<reference evidence="10 11" key="2">
    <citation type="submission" date="2018-10" db="EMBL/GenBank/DDBJ databases">
        <authorList>
            <consortium name="Pathogen Informatics"/>
        </authorList>
    </citation>
    <scope>NUCLEOTIDE SEQUENCE [LARGE SCALE GENOMIC DNA]</scope>
</reference>
<name>A0A0R3UJ05_MESCO</name>
<evidence type="ECO:0000256" key="1">
    <source>
        <dbReference type="ARBA" id="ARBA00004414"/>
    </source>
</evidence>
<keyword evidence="7 8" id="KW-0472">Membrane</keyword>
<dbReference type="SMART" id="SM00714">
    <property type="entry name" value="LITAF"/>
    <property type="match status" value="1"/>
</dbReference>
<dbReference type="GO" id="GO:0005765">
    <property type="term" value="C:lysosomal membrane"/>
    <property type="evidence" value="ECO:0007669"/>
    <property type="project" value="UniProtKB-SubCell"/>
</dbReference>
<dbReference type="Pfam" id="PF10601">
    <property type="entry name" value="zf-LITAF-like"/>
    <property type="match status" value="1"/>
</dbReference>
<keyword evidence="5" id="KW-0479">Metal-binding</keyword>
<evidence type="ECO:0000256" key="8">
    <source>
        <dbReference type="SAM" id="Phobius"/>
    </source>
</evidence>
<dbReference type="GO" id="GO:0008270">
    <property type="term" value="F:zinc ion binding"/>
    <property type="evidence" value="ECO:0007669"/>
    <property type="project" value="TreeGrafter"/>
</dbReference>
<proteinExistence type="inferred from homology"/>
<reference evidence="12" key="1">
    <citation type="submission" date="2017-02" db="UniProtKB">
        <authorList>
            <consortium name="WormBaseParasite"/>
        </authorList>
    </citation>
    <scope>IDENTIFICATION</scope>
</reference>
<evidence type="ECO:0000259" key="9">
    <source>
        <dbReference type="PROSITE" id="PS51837"/>
    </source>
</evidence>
<dbReference type="PANTHER" id="PTHR23292">
    <property type="entry name" value="LIPOPOLYSACCHARIDE-INDUCED TUMOR NECROSIS FACTOR-ALPHA FACTOR"/>
    <property type="match status" value="1"/>
</dbReference>
<evidence type="ECO:0000256" key="3">
    <source>
        <dbReference type="ARBA" id="ARBA00004630"/>
    </source>
</evidence>
<sequence>MEKFYAMALLMMLNCSFFVNMNDMLRSQLKRGILMTRCCIFCFRGCFGCCFIPLCVDYFKDAVHTCPYCGAILGTKSRC</sequence>
<evidence type="ECO:0000313" key="12">
    <source>
        <dbReference type="WBParaSite" id="MCOS_0000745501-mRNA-1"/>
    </source>
</evidence>
<protein>
    <submittedName>
        <fullName evidence="12">LITAF domain-containing protein</fullName>
    </submittedName>
</protein>
<dbReference type="InterPro" id="IPR006629">
    <property type="entry name" value="LITAF"/>
</dbReference>
<keyword evidence="11" id="KW-1185">Reference proteome</keyword>
<dbReference type="InterPro" id="IPR037519">
    <property type="entry name" value="LITAF_fam"/>
</dbReference>
<comment type="subcellular location">
    <subcellularLocation>
        <location evidence="2">Endosome membrane</location>
        <topology evidence="2">Peripheral membrane protein</topology>
    </subcellularLocation>
    <subcellularLocation>
        <location evidence="1">Late endosome membrane</location>
    </subcellularLocation>
    <subcellularLocation>
        <location evidence="3">Lysosome membrane</location>
        <topology evidence="3">Peripheral membrane protein</topology>
        <orientation evidence="3">Cytoplasmic side</orientation>
    </subcellularLocation>
</comment>
<comment type="similarity">
    <text evidence="4">Belongs to the CDIP1/LITAF family.</text>
</comment>
<gene>
    <name evidence="10" type="ORF">MCOS_LOCUS7456</name>
</gene>
<evidence type="ECO:0000313" key="11">
    <source>
        <dbReference type="Proteomes" id="UP000267029"/>
    </source>
</evidence>
<dbReference type="PROSITE" id="PS51837">
    <property type="entry name" value="LITAF"/>
    <property type="match status" value="1"/>
</dbReference>
<organism evidence="12">
    <name type="scientific">Mesocestoides corti</name>
    <name type="common">Flatworm</name>
    <dbReference type="NCBI Taxonomy" id="53468"/>
    <lineage>
        <taxon>Eukaryota</taxon>
        <taxon>Metazoa</taxon>
        <taxon>Spiralia</taxon>
        <taxon>Lophotrochozoa</taxon>
        <taxon>Platyhelminthes</taxon>
        <taxon>Cestoda</taxon>
        <taxon>Eucestoda</taxon>
        <taxon>Cyclophyllidea</taxon>
        <taxon>Mesocestoididae</taxon>
        <taxon>Mesocestoides</taxon>
    </lineage>
</organism>
<dbReference type="PANTHER" id="PTHR23292:SF6">
    <property type="entry name" value="FI16602P1-RELATED"/>
    <property type="match status" value="1"/>
</dbReference>
<dbReference type="EMBL" id="UXSR01005368">
    <property type="protein sequence ID" value="VDD81453.1"/>
    <property type="molecule type" value="Genomic_DNA"/>
</dbReference>
<dbReference type="WBParaSite" id="MCOS_0000745501-mRNA-1">
    <property type="protein sequence ID" value="MCOS_0000745501-mRNA-1"/>
    <property type="gene ID" value="MCOS_0000745501"/>
</dbReference>
<dbReference type="AlphaFoldDB" id="A0A0R3UJ05"/>
<evidence type="ECO:0000256" key="5">
    <source>
        <dbReference type="ARBA" id="ARBA00022723"/>
    </source>
</evidence>
<keyword evidence="8" id="KW-0812">Transmembrane</keyword>
<dbReference type="GO" id="GO:0031902">
    <property type="term" value="C:late endosome membrane"/>
    <property type="evidence" value="ECO:0007669"/>
    <property type="project" value="UniProtKB-SubCell"/>
</dbReference>
<dbReference type="Proteomes" id="UP000267029">
    <property type="component" value="Unassembled WGS sequence"/>
</dbReference>
<evidence type="ECO:0000256" key="4">
    <source>
        <dbReference type="ARBA" id="ARBA00005975"/>
    </source>
</evidence>
<evidence type="ECO:0000256" key="2">
    <source>
        <dbReference type="ARBA" id="ARBA00004481"/>
    </source>
</evidence>
<feature type="domain" description="LITAF" evidence="9">
    <location>
        <begin position="1"/>
        <end position="78"/>
    </location>
</feature>
<accession>A0A0R3UJ05</accession>
<feature type="transmembrane region" description="Helical" evidence="8">
    <location>
        <begin position="6"/>
        <end position="25"/>
    </location>
</feature>
<evidence type="ECO:0000256" key="6">
    <source>
        <dbReference type="ARBA" id="ARBA00022833"/>
    </source>
</evidence>
<evidence type="ECO:0000256" key="7">
    <source>
        <dbReference type="ARBA" id="ARBA00023136"/>
    </source>
</evidence>
<keyword evidence="8" id="KW-1133">Transmembrane helix</keyword>
<dbReference type="OrthoDB" id="5599753at2759"/>
<evidence type="ECO:0000313" key="10">
    <source>
        <dbReference type="EMBL" id="VDD81453.1"/>
    </source>
</evidence>
<keyword evidence="6" id="KW-0862">Zinc</keyword>